<name>A0A1G2JNA5_9BACT</name>
<reference evidence="1 2" key="1">
    <citation type="journal article" date="2016" name="Nat. Commun.">
        <title>Thousands of microbial genomes shed light on interconnected biogeochemical processes in an aquifer system.</title>
        <authorList>
            <person name="Anantharaman K."/>
            <person name="Brown C.T."/>
            <person name="Hug L.A."/>
            <person name="Sharon I."/>
            <person name="Castelle C.J."/>
            <person name="Probst A.J."/>
            <person name="Thomas B.C."/>
            <person name="Singh A."/>
            <person name="Wilkins M.J."/>
            <person name="Karaoz U."/>
            <person name="Brodie E.L."/>
            <person name="Williams K.H."/>
            <person name="Hubbard S.S."/>
            <person name="Banfield J.F."/>
        </authorList>
    </citation>
    <scope>NUCLEOTIDE SEQUENCE [LARGE SCALE GENOMIC DNA]</scope>
</reference>
<proteinExistence type="predicted"/>
<dbReference type="Proteomes" id="UP000178935">
    <property type="component" value="Unassembled WGS sequence"/>
</dbReference>
<accession>A0A1G2JNA5</accession>
<comment type="caution">
    <text evidence="1">The sequence shown here is derived from an EMBL/GenBank/DDBJ whole genome shotgun (WGS) entry which is preliminary data.</text>
</comment>
<dbReference type="AlphaFoldDB" id="A0A1G2JNA5"/>
<organism evidence="1 2">
    <name type="scientific">Candidatus Staskawiczbacteria bacterium RIFOXYD1_FULL_32_13</name>
    <dbReference type="NCBI Taxonomy" id="1802234"/>
    <lineage>
        <taxon>Bacteria</taxon>
        <taxon>Candidatus Staskawicziibacteriota</taxon>
    </lineage>
</organism>
<evidence type="ECO:0000313" key="2">
    <source>
        <dbReference type="Proteomes" id="UP000178935"/>
    </source>
</evidence>
<protein>
    <submittedName>
        <fullName evidence="1">Uncharacterized protein</fullName>
    </submittedName>
</protein>
<evidence type="ECO:0000313" key="1">
    <source>
        <dbReference type="EMBL" id="OGZ88636.1"/>
    </source>
</evidence>
<dbReference type="EMBL" id="MHPU01000018">
    <property type="protein sequence ID" value="OGZ88636.1"/>
    <property type="molecule type" value="Genomic_DNA"/>
</dbReference>
<gene>
    <name evidence="1" type="ORF">A2561_02205</name>
</gene>
<sequence length="114" mass="12728">MGYWDATDNFLAGSGGRGPRCPACGEEMFPEDDHGRFICFCGGRGKTHDVVSGETREIPRIPQVELPEGVTDLPDEEKRSIHPLNRLHLPPTAEERDFFAQALRELRGEFGDES</sequence>